<comment type="caution">
    <text evidence="1">The sequence shown here is derived from an EMBL/GenBank/DDBJ whole genome shotgun (WGS) entry which is preliminary data.</text>
</comment>
<evidence type="ECO:0000313" key="2">
    <source>
        <dbReference type="Proteomes" id="UP000664034"/>
    </source>
</evidence>
<organism evidence="1 2">
    <name type="scientific">Fibrella rubiginis</name>
    <dbReference type="NCBI Taxonomy" id="2817060"/>
    <lineage>
        <taxon>Bacteria</taxon>
        <taxon>Pseudomonadati</taxon>
        <taxon>Bacteroidota</taxon>
        <taxon>Cytophagia</taxon>
        <taxon>Cytophagales</taxon>
        <taxon>Spirosomataceae</taxon>
        <taxon>Fibrella</taxon>
    </lineage>
</organism>
<name>A0A939GKB0_9BACT</name>
<accession>A0A939GKB0</accession>
<dbReference type="RefSeq" id="WP_207365528.1">
    <property type="nucleotide sequence ID" value="NZ_JAFMYV010000007.1"/>
</dbReference>
<keyword evidence="2" id="KW-1185">Reference proteome</keyword>
<proteinExistence type="predicted"/>
<gene>
    <name evidence="1" type="ORF">J2I47_15690</name>
</gene>
<reference evidence="1" key="1">
    <citation type="submission" date="2021-03" db="EMBL/GenBank/DDBJ databases">
        <title>Fibrella sp. HMF5335 genome sequencing and assembly.</title>
        <authorList>
            <person name="Kang H."/>
            <person name="Kim H."/>
            <person name="Bae S."/>
            <person name="Joh K."/>
        </authorList>
    </citation>
    <scope>NUCLEOTIDE SEQUENCE</scope>
    <source>
        <strain evidence="1">HMF5335</strain>
    </source>
</reference>
<dbReference type="AlphaFoldDB" id="A0A939GKB0"/>
<protein>
    <submittedName>
        <fullName evidence="1">Uncharacterized protein</fullName>
    </submittedName>
</protein>
<dbReference type="Proteomes" id="UP000664034">
    <property type="component" value="Unassembled WGS sequence"/>
</dbReference>
<sequence length="133" mass="14356">MEATKSAPIEEVHAGSNMHLQAELVKAKPADHMAPPKAPAALSAATFSTFFTWRGSGGVKLNCGDGRITANSRVFAALSEYNTDPRQNRFVGNASMSIFNVSPYNGGVIVWLNVNWNGPLNIRVDLLVDPSWV</sequence>
<evidence type="ECO:0000313" key="1">
    <source>
        <dbReference type="EMBL" id="MBO0937998.1"/>
    </source>
</evidence>
<dbReference type="EMBL" id="JAFMYV010000007">
    <property type="protein sequence ID" value="MBO0937998.1"/>
    <property type="molecule type" value="Genomic_DNA"/>
</dbReference>